<dbReference type="PROSITE" id="PS51007">
    <property type="entry name" value="CYTC"/>
    <property type="match status" value="1"/>
</dbReference>
<evidence type="ECO:0000256" key="1">
    <source>
        <dbReference type="ARBA" id="ARBA00022617"/>
    </source>
</evidence>
<dbReference type="Proteomes" id="UP001597314">
    <property type="component" value="Unassembled WGS sequence"/>
</dbReference>
<comment type="caution">
    <text evidence="7">The sequence shown here is derived from an EMBL/GenBank/DDBJ whole genome shotgun (WGS) entry which is preliminary data.</text>
</comment>
<feature type="domain" description="Cytochrome c" evidence="6">
    <location>
        <begin position="41"/>
        <end position="135"/>
    </location>
</feature>
<accession>A0ABW5AN68</accession>
<dbReference type="PANTHER" id="PTHR35889:SF3">
    <property type="entry name" value="F-BOX DOMAIN-CONTAINING PROTEIN"/>
    <property type="match status" value="1"/>
</dbReference>
<dbReference type="EMBL" id="JBHUIW010000027">
    <property type="protein sequence ID" value="MFD2184404.1"/>
    <property type="molecule type" value="Genomic_DNA"/>
</dbReference>
<keyword evidence="5" id="KW-0732">Signal</keyword>
<keyword evidence="3 4" id="KW-0408">Iron</keyword>
<evidence type="ECO:0000259" key="6">
    <source>
        <dbReference type="PROSITE" id="PS51007"/>
    </source>
</evidence>
<dbReference type="SUPFAM" id="SSF46626">
    <property type="entry name" value="Cytochrome c"/>
    <property type="match status" value="1"/>
</dbReference>
<dbReference type="InterPro" id="IPR036909">
    <property type="entry name" value="Cyt_c-like_dom_sf"/>
</dbReference>
<dbReference type="InterPro" id="IPR011429">
    <property type="entry name" value="Cyt_c_Planctomycete-type"/>
</dbReference>
<dbReference type="Pfam" id="PF07635">
    <property type="entry name" value="PSCyt1"/>
    <property type="match status" value="1"/>
</dbReference>
<keyword evidence="8" id="KW-1185">Reference proteome</keyword>
<organism evidence="7 8">
    <name type="scientific">Rhodoplanes azumiensis</name>
    <dbReference type="NCBI Taxonomy" id="1897628"/>
    <lineage>
        <taxon>Bacteria</taxon>
        <taxon>Pseudomonadati</taxon>
        <taxon>Pseudomonadota</taxon>
        <taxon>Alphaproteobacteria</taxon>
        <taxon>Hyphomicrobiales</taxon>
        <taxon>Nitrobacteraceae</taxon>
        <taxon>Rhodoplanes</taxon>
    </lineage>
</organism>
<reference evidence="8" key="1">
    <citation type="journal article" date="2019" name="Int. J. Syst. Evol. Microbiol.">
        <title>The Global Catalogue of Microorganisms (GCM) 10K type strain sequencing project: providing services to taxonomists for standard genome sequencing and annotation.</title>
        <authorList>
            <consortium name="The Broad Institute Genomics Platform"/>
            <consortium name="The Broad Institute Genome Sequencing Center for Infectious Disease"/>
            <person name="Wu L."/>
            <person name="Ma J."/>
        </authorList>
    </citation>
    <scope>NUCLEOTIDE SEQUENCE [LARGE SCALE GENOMIC DNA]</scope>
    <source>
        <strain evidence="8">CGMCC 1.6774</strain>
    </source>
</reference>
<sequence>MTRWLRVSTAVVALLAAASFSHDAVAQSAKSKQKQRPPTISYKEDIVPIFKGRCVECHQPGGTGFDTSGLDLRTYAGVMKGTKFGPMVVKGDPDASSLMALLDWRVKPEIRMPHGMKKLSTCDRDAIRRWISEGALDN</sequence>
<gene>
    <name evidence="7" type="ORF">ACFSOX_19800</name>
</gene>
<feature type="signal peptide" evidence="5">
    <location>
        <begin position="1"/>
        <end position="26"/>
    </location>
</feature>
<dbReference type="InterPro" id="IPR009056">
    <property type="entry name" value="Cyt_c-like_dom"/>
</dbReference>
<evidence type="ECO:0000313" key="8">
    <source>
        <dbReference type="Proteomes" id="UP001597314"/>
    </source>
</evidence>
<evidence type="ECO:0000256" key="3">
    <source>
        <dbReference type="ARBA" id="ARBA00023004"/>
    </source>
</evidence>
<keyword evidence="1 4" id="KW-0349">Heme</keyword>
<evidence type="ECO:0000313" key="7">
    <source>
        <dbReference type="EMBL" id="MFD2184404.1"/>
    </source>
</evidence>
<evidence type="ECO:0000256" key="4">
    <source>
        <dbReference type="PROSITE-ProRule" id="PRU00433"/>
    </source>
</evidence>
<feature type="chain" id="PRO_5047148318" evidence="5">
    <location>
        <begin position="27"/>
        <end position="138"/>
    </location>
</feature>
<name>A0ABW5AN68_9BRAD</name>
<evidence type="ECO:0000256" key="5">
    <source>
        <dbReference type="SAM" id="SignalP"/>
    </source>
</evidence>
<proteinExistence type="predicted"/>
<dbReference type="RefSeq" id="WP_378479544.1">
    <property type="nucleotide sequence ID" value="NZ_JBHUIW010000027.1"/>
</dbReference>
<evidence type="ECO:0000256" key="2">
    <source>
        <dbReference type="ARBA" id="ARBA00022723"/>
    </source>
</evidence>
<dbReference type="PANTHER" id="PTHR35889">
    <property type="entry name" value="CYCLOINULO-OLIGOSACCHARIDE FRUCTANOTRANSFERASE-RELATED"/>
    <property type="match status" value="1"/>
</dbReference>
<keyword evidence="2 4" id="KW-0479">Metal-binding</keyword>
<protein>
    <submittedName>
        <fullName evidence="7">C-type cytochrome domain-containing protein</fullName>
    </submittedName>
</protein>